<evidence type="ECO:0000256" key="1">
    <source>
        <dbReference type="SAM" id="MobiDB-lite"/>
    </source>
</evidence>
<dbReference type="PANTHER" id="PTHR45694">
    <property type="entry name" value="GLUTAREDOXIN 2"/>
    <property type="match status" value="1"/>
</dbReference>
<evidence type="ECO:0000313" key="4">
    <source>
        <dbReference type="EMBL" id="GMM51968.1"/>
    </source>
</evidence>
<dbReference type="InterPro" id="IPR036249">
    <property type="entry name" value="Thioredoxin-like_sf"/>
</dbReference>
<keyword evidence="2" id="KW-0472">Membrane</keyword>
<organism evidence="4 5">
    <name type="scientific">Starmerella bacillaris</name>
    <name type="common">Yeast</name>
    <name type="synonym">Candida zemplinina</name>
    <dbReference type="NCBI Taxonomy" id="1247836"/>
    <lineage>
        <taxon>Eukaryota</taxon>
        <taxon>Fungi</taxon>
        <taxon>Dikarya</taxon>
        <taxon>Ascomycota</taxon>
        <taxon>Saccharomycotina</taxon>
        <taxon>Dipodascomycetes</taxon>
        <taxon>Dipodascales</taxon>
        <taxon>Trichomonascaceae</taxon>
        <taxon>Starmerella</taxon>
    </lineage>
</organism>
<evidence type="ECO:0000313" key="5">
    <source>
        <dbReference type="Proteomes" id="UP001362899"/>
    </source>
</evidence>
<dbReference type="InterPro" id="IPR002109">
    <property type="entry name" value="Glutaredoxin"/>
</dbReference>
<dbReference type="Gene3D" id="3.40.30.10">
    <property type="entry name" value="Glutaredoxin"/>
    <property type="match status" value="1"/>
</dbReference>
<dbReference type="EMBL" id="BTGC01000008">
    <property type="protein sequence ID" value="GMM51968.1"/>
    <property type="molecule type" value="Genomic_DNA"/>
</dbReference>
<sequence length="221" mass="25418">MRRSFNFKQIFKKLFIIGGLIAAVFLIYDQLNFRTVDSNDAISSIKSDVEIPNYSDGSQIPDYMQGANQVPVDLIIEEYNPRRFVKESVKYYPICGFGKSGCPFTKRAKELFAKFQFYPEPFFYDLDLMPHFEENFDYLKKVTNIQTVPNIFIGGKSRGGCTDMEELGDDLPAHVYRWTRGKVRLLADLSEEELRSIKEAEQEAEMEAAEAAVANNEQDEQ</sequence>
<keyword evidence="5" id="KW-1185">Reference proteome</keyword>
<protein>
    <submittedName>
        <fullName evidence="4">Glutathione-disulfide reductase</fullName>
    </submittedName>
</protein>
<evidence type="ECO:0000256" key="2">
    <source>
        <dbReference type="SAM" id="Phobius"/>
    </source>
</evidence>
<dbReference type="GO" id="GO:0034599">
    <property type="term" value="P:cellular response to oxidative stress"/>
    <property type="evidence" value="ECO:0007669"/>
    <property type="project" value="TreeGrafter"/>
</dbReference>
<feature type="domain" description="Glutaredoxin" evidence="3">
    <location>
        <begin position="97"/>
        <end position="156"/>
    </location>
</feature>
<dbReference type="PANTHER" id="PTHR45694:SF5">
    <property type="entry name" value="GLUTAREDOXIN 2"/>
    <property type="match status" value="1"/>
</dbReference>
<dbReference type="PRINTS" id="PR00160">
    <property type="entry name" value="GLUTAREDOXIN"/>
</dbReference>
<dbReference type="SUPFAM" id="SSF52833">
    <property type="entry name" value="Thioredoxin-like"/>
    <property type="match status" value="1"/>
</dbReference>
<reference evidence="4 5" key="1">
    <citation type="journal article" date="2023" name="Elife">
        <title>Identification of key yeast species and microbe-microbe interactions impacting larval growth of Drosophila in the wild.</title>
        <authorList>
            <person name="Mure A."/>
            <person name="Sugiura Y."/>
            <person name="Maeda R."/>
            <person name="Honda K."/>
            <person name="Sakurai N."/>
            <person name="Takahashi Y."/>
            <person name="Watada M."/>
            <person name="Katoh T."/>
            <person name="Gotoh A."/>
            <person name="Gotoh Y."/>
            <person name="Taniguchi I."/>
            <person name="Nakamura K."/>
            <person name="Hayashi T."/>
            <person name="Katayama T."/>
            <person name="Uemura T."/>
            <person name="Hattori Y."/>
        </authorList>
    </citation>
    <scope>NUCLEOTIDE SEQUENCE [LARGE SCALE GENOMIC DNA]</scope>
    <source>
        <strain evidence="4 5">SB-73</strain>
    </source>
</reference>
<dbReference type="GO" id="GO:0005801">
    <property type="term" value="C:cis-Golgi network"/>
    <property type="evidence" value="ECO:0007669"/>
    <property type="project" value="TreeGrafter"/>
</dbReference>
<proteinExistence type="predicted"/>
<dbReference type="GO" id="GO:0015038">
    <property type="term" value="F:glutathione disulfide oxidoreductase activity"/>
    <property type="evidence" value="ECO:0007669"/>
    <property type="project" value="TreeGrafter"/>
</dbReference>
<dbReference type="Proteomes" id="UP001362899">
    <property type="component" value="Unassembled WGS sequence"/>
</dbReference>
<feature type="compositionally biased region" description="Low complexity" evidence="1">
    <location>
        <begin position="209"/>
        <end position="221"/>
    </location>
</feature>
<keyword evidence="2" id="KW-0812">Transmembrane</keyword>
<dbReference type="PROSITE" id="PS51354">
    <property type="entry name" value="GLUTAREDOXIN_2"/>
    <property type="match status" value="1"/>
</dbReference>
<dbReference type="Pfam" id="PF00462">
    <property type="entry name" value="Glutaredoxin"/>
    <property type="match status" value="1"/>
</dbReference>
<keyword evidence="2" id="KW-1133">Transmembrane helix</keyword>
<accession>A0AAV5RLA2</accession>
<comment type="caution">
    <text evidence="4">The sequence shown here is derived from an EMBL/GenBank/DDBJ whole genome shotgun (WGS) entry which is preliminary data.</text>
</comment>
<evidence type="ECO:0000259" key="3">
    <source>
        <dbReference type="Pfam" id="PF00462"/>
    </source>
</evidence>
<name>A0AAV5RLA2_STABA</name>
<feature type="transmembrane region" description="Helical" evidence="2">
    <location>
        <begin position="10"/>
        <end position="28"/>
    </location>
</feature>
<dbReference type="AlphaFoldDB" id="A0AAV5RLA2"/>
<gene>
    <name evidence="4" type="ORF">DASB73_029310</name>
</gene>
<dbReference type="InterPro" id="IPR014025">
    <property type="entry name" value="Glutaredoxin_subgr"/>
</dbReference>
<feature type="region of interest" description="Disordered" evidence="1">
    <location>
        <begin position="199"/>
        <end position="221"/>
    </location>
</feature>
<dbReference type="GO" id="GO:0005796">
    <property type="term" value="C:Golgi lumen"/>
    <property type="evidence" value="ECO:0007669"/>
    <property type="project" value="TreeGrafter"/>
</dbReference>
<dbReference type="GO" id="GO:0000324">
    <property type="term" value="C:fungal-type vacuole"/>
    <property type="evidence" value="ECO:0007669"/>
    <property type="project" value="TreeGrafter"/>
</dbReference>